<gene>
    <name evidence="1" type="ORF">HPB50_001384</name>
</gene>
<organism evidence="1 2">
    <name type="scientific">Hyalomma asiaticum</name>
    <name type="common">Tick</name>
    <dbReference type="NCBI Taxonomy" id="266040"/>
    <lineage>
        <taxon>Eukaryota</taxon>
        <taxon>Metazoa</taxon>
        <taxon>Ecdysozoa</taxon>
        <taxon>Arthropoda</taxon>
        <taxon>Chelicerata</taxon>
        <taxon>Arachnida</taxon>
        <taxon>Acari</taxon>
        <taxon>Parasitiformes</taxon>
        <taxon>Ixodida</taxon>
        <taxon>Ixodoidea</taxon>
        <taxon>Ixodidae</taxon>
        <taxon>Hyalomminae</taxon>
        <taxon>Hyalomma</taxon>
    </lineage>
</organism>
<name>A0ACB7SBA3_HYAAI</name>
<accession>A0ACB7SBA3</accession>
<dbReference type="Proteomes" id="UP000821845">
    <property type="component" value="Chromosome 4"/>
</dbReference>
<keyword evidence="2" id="KW-1185">Reference proteome</keyword>
<sequence>MQTENASLRTLDEQLRAEIANLRKSQQIPLPSPPITHPGTVAVSATILNEVPMDVQPGATPTERKALAKLSKEEDSDFKAQVKESLDEIKNALKVVVQSIAALDTILAPLPKEPSSGKLPRTLISLW</sequence>
<dbReference type="EMBL" id="CM023484">
    <property type="protein sequence ID" value="KAH6931890.1"/>
    <property type="molecule type" value="Genomic_DNA"/>
</dbReference>
<evidence type="ECO:0000313" key="1">
    <source>
        <dbReference type="EMBL" id="KAH6931890.1"/>
    </source>
</evidence>
<reference evidence="1" key="1">
    <citation type="submission" date="2020-05" db="EMBL/GenBank/DDBJ databases">
        <title>Large-scale comparative analyses of tick genomes elucidate their genetic diversity and vector capacities.</title>
        <authorList>
            <person name="Jia N."/>
            <person name="Wang J."/>
            <person name="Shi W."/>
            <person name="Du L."/>
            <person name="Sun Y."/>
            <person name="Zhan W."/>
            <person name="Jiang J."/>
            <person name="Wang Q."/>
            <person name="Zhang B."/>
            <person name="Ji P."/>
            <person name="Sakyi L.B."/>
            <person name="Cui X."/>
            <person name="Yuan T."/>
            <person name="Jiang B."/>
            <person name="Yang W."/>
            <person name="Lam T.T.-Y."/>
            <person name="Chang Q."/>
            <person name="Ding S."/>
            <person name="Wang X."/>
            <person name="Zhu J."/>
            <person name="Ruan X."/>
            <person name="Zhao L."/>
            <person name="Wei J."/>
            <person name="Que T."/>
            <person name="Du C."/>
            <person name="Cheng J."/>
            <person name="Dai P."/>
            <person name="Han X."/>
            <person name="Huang E."/>
            <person name="Gao Y."/>
            <person name="Liu J."/>
            <person name="Shao H."/>
            <person name="Ye R."/>
            <person name="Li L."/>
            <person name="Wei W."/>
            <person name="Wang X."/>
            <person name="Wang C."/>
            <person name="Yang T."/>
            <person name="Huo Q."/>
            <person name="Li W."/>
            <person name="Guo W."/>
            <person name="Chen H."/>
            <person name="Zhou L."/>
            <person name="Ni X."/>
            <person name="Tian J."/>
            <person name="Zhou Y."/>
            <person name="Sheng Y."/>
            <person name="Liu T."/>
            <person name="Pan Y."/>
            <person name="Xia L."/>
            <person name="Li J."/>
            <person name="Zhao F."/>
            <person name="Cao W."/>
        </authorList>
    </citation>
    <scope>NUCLEOTIDE SEQUENCE</scope>
    <source>
        <strain evidence="1">Hyas-2018</strain>
    </source>
</reference>
<comment type="caution">
    <text evidence="1">The sequence shown here is derived from an EMBL/GenBank/DDBJ whole genome shotgun (WGS) entry which is preliminary data.</text>
</comment>
<protein>
    <submittedName>
        <fullName evidence="1">Uncharacterized protein</fullName>
    </submittedName>
</protein>
<evidence type="ECO:0000313" key="2">
    <source>
        <dbReference type="Proteomes" id="UP000821845"/>
    </source>
</evidence>
<proteinExistence type="predicted"/>